<keyword evidence="3" id="KW-1185">Reference proteome</keyword>
<dbReference type="HOGENOM" id="CLU_022835_0_0_1"/>
<evidence type="ECO:0000313" key="2">
    <source>
        <dbReference type="EMBL" id="EFY87022.1"/>
    </source>
</evidence>
<evidence type="ECO:0000313" key="3">
    <source>
        <dbReference type="Proteomes" id="UP000002499"/>
    </source>
</evidence>
<dbReference type="InParanoid" id="E9EAM2"/>
<feature type="compositionally biased region" description="Basic and acidic residues" evidence="1">
    <location>
        <begin position="549"/>
        <end position="558"/>
    </location>
</feature>
<protein>
    <recommendedName>
        <fullName evidence="4">Ankyrin 2,3/unc44</fullName>
    </recommendedName>
</protein>
<gene>
    <name evidence="2" type="ORF">MAC_06920</name>
</gene>
<sequence length="558" mass="65872">MSRSRFTTTDDISSLSDAQLREFMEKHRRSDGVFELDVANDWNKLSEGDRNRLAERLQCISAASRSLDLDNLDALLRGVCIKDNSVSGDRPQESKRRTESPDETDQEIYQREEIEAYNNLVHDGGRALYRIDLIDSVSKDPDVYRDMLAPFWRQPRYDKPSELDHSDARAVFRRQWHRWQNFRKWQLDNRKIEDDDDGFLAFVEKAKRDCQEVGDLKGVAEIEADPTILKQRGEPWYYIQRHRNWQRRYQRELGCETISDYEKAVKARLARHGFNLPFHLIEDPKQQDKLTEWIEYLGFEYWWLDRYTVSMERLKPKHDEAWDELKKLRMVRDDETPEFIRTDASGTRCQREEDHAQKTLQDAESEAKMVYQKTQKDPNRLNISEQLRVEMLRKARKRLLAARESLEFTERRSDSLIDFVRSTFGYANAKEDVANQANLVNWVMEEVHAIEAEQKSLTLQSSSQKKRKASVEDVCSGQLDPKRQKCSSRKHSWQPSKDKIGTGDGRVLRRRNRPSTDINRQFNQHQSRNIHDTYPSQTKLVRPAVEQVPFDKAEPESL</sequence>
<dbReference type="AlphaFoldDB" id="E9EAM2"/>
<dbReference type="OrthoDB" id="5419928at2759"/>
<dbReference type="Proteomes" id="UP000002499">
    <property type="component" value="Unassembled WGS sequence"/>
</dbReference>
<dbReference type="eggNOG" id="ENOG502SUGA">
    <property type="taxonomic scope" value="Eukaryota"/>
</dbReference>
<feature type="region of interest" description="Disordered" evidence="1">
    <location>
        <begin position="459"/>
        <end position="558"/>
    </location>
</feature>
<dbReference type="KEGG" id="maw:19251231"/>
<feature type="compositionally biased region" description="Polar residues" evidence="1">
    <location>
        <begin position="515"/>
        <end position="527"/>
    </location>
</feature>
<feature type="compositionally biased region" description="Basic and acidic residues" evidence="1">
    <location>
        <begin position="90"/>
        <end position="100"/>
    </location>
</feature>
<dbReference type="OMA" id="CETISDY"/>
<accession>E9EAM2</accession>
<proteinExistence type="predicted"/>
<evidence type="ECO:0008006" key="4">
    <source>
        <dbReference type="Google" id="ProtNLM"/>
    </source>
</evidence>
<evidence type="ECO:0000256" key="1">
    <source>
        <dbReference type="SAM" id="MobiDB-lite"/>
    </source>
</evidence>
<reference evidence="2 3" key="1">
    <citation type="journal article" date="2011" name="PLoS Genet.">
        <title>Genome sequencing and comparative transcriptomics of the model entomopathogenic fungi Metarhizium anisopliae and M. acridum.</title>
        <authorList>
            <person name="Gao Q."/>
            <person name="Jin K."/>
            <person name="Ying S.H."/>
            <person name="Zhang Y."/>
            <person name="Xiao G."/>
            <person name="Shang Y."/>
            <person name="Duan Z."/>
            <person name="Hu X."/>
            <person name="Xie X.Q."/>
            <person name="Zhou G."/>
            <person name="Peng G."/>
            <person name="Luo Z."/>
            <person name="Huang W."/>
            <person name="Wang B."/>
            <person name="Fang W."/>
            <person name="Wang S."/>
            <person name="Zhong Y."/>
            <person name="Ma L.J."/>
            <person name="St Leger R.J."/>
            <person name="Zhao G.P."/>
            <person name="Pei Y."/>
            <person name="Feng M.G."/>
            <person name="Xia Y."/>
            <person name="Wang C."/>
        </authorList>
    </citation>
    <scope>NUCLEOTIDE SEQUENCE [LARGE SCALE GENOMIC DNA]</scope>
    <source>
        <strain evidence="2 3">CQMa 102</strain>
    </source>
</reference>
<name>E9EAM2_METAQ</name>
<dbReference type="EMBL" id="GL698534">
    <property type="protein sequence ID" value="EFY87022.1"/>
    <property type="molecule type" value="Genomic_DNA"/>
</dbReference>
<organism evidence="3">
    <name type="scientific">Metarhizium acridum (strain CQMa 102)</name>
    <dbReference type="NCBI Taxonomy" id="655827"/>
    <lineage>
        <taxon>Eukaryota</taxon>
        <taxon>Fungi</taxon>
        <taxon>Dikarya</taxon>
        <taxon>Ascomycota</taxon>
        <taxon>Pezizomycotina</taxon>
        <taxon>Sordariomycetes</taxon>
        <taxon>Hypocreomycetidae</taxon>
        <taxon>Hypocreales</taxon>
        <taxon>Clavicipitaceae</taxon>
        <taxon>Metarhizium</taxon>
    </lineage>
</organism>
<dbReference type="GeneID" id="19251231"/>
<feature type="region of interest" description="Disordered" evidence="1">
    <location>
        <begin position="86"/>
        <end position="106"/>
    </location>
</feature>